<name>A0ABR0UGX9_REHGL</name>
<protein>
    <recommendedName>
        <fullName evidence="4">DYW domain-containing protein</fullName>
    </recommendedName>
</protein>
<dbReference type="Pfam" id="PF01535">
    <property type="entry name" value="PPR"/>
    <property type="match status" value="6"/>
</dbReference>
<dbReference type="InterPro" id="IPR046960">
    <property type="entry name" value="PPR_At4g14850-like_plant"/>
</dbReference>
<dbReference type="Gene3D" id="1.25.40.10">
    <property type="entry name" value="Tetratricopeptide repeat domain"/>
    <property type="match status" value="5"/>
</dbReference>
<keyword evidence="6" id="KW-1185">Reference proteome</keyword>
<reference evidence="5 6" key="1">
    <citation type="journal article" date="2021" name="Comput. Struct. Biotechnol. J.">
        <title>De novo genome assembly of the potent medicinal plant Rehmannia glutinosa using nanopore technology.</title>
        <authorList>
            <person name="Ma L."/>
            <person name="Dong C."/>
            <person name="Song C."/>
            <person name="Wang X."/>
            <person name="Zheng X."/>
            <person name="Niu Y."/>
            <person name="Chen S."/>
            <person name="Feng W."/>
        </authorList>
    </citation>
    <scope>NUCLEOTIDE SEQUENCE [LARGE SCALE GENOMIC DNA]</scope>
    <source>
        <strain evidence="5">DH-2019</strain>
    </source>
</reference>
<comment type="similarity">
    <text evidence="1">Belongs to the PPR family. PCMP-H subfamily.</text>
</comment>
<organism evidence="5 6">
    <name type="scientific">Rehmannia glutinosa</name>
    <name type="common">Chinese foxglove</name>
    <dbReference type="NCBI Taxonomy" id="99300"/>
    <lineage>
        <taxon>Eukaryota</taxon>
        <taxon>Viridiplantae</taxon>
        <taxon>Streptophyta</taxon>
        <taxon>Embryophyta</taxon>
        <taxon>Tracheophyta</taxon>
        <taxon>Spermatophyta</taxon>
        <taxon>Magnoliopsida</taxon>
        <taxon>eudicotyledons</taxon>
        <taxon>Gunneridae</taxon>
        <taxon>Pentapetalae</taxon>
        <taxon>asterids</taxon>
        <taxon>lamiids</taxon>
        <taxon>Lamiales</taxon>
        <taxon>Orobanchaceae</taxon>
        <taxon>Rehmannieae</taxon>
        <taxon>Rehmannia</taxon>
    </lineage>
</organism>
<evidence type="ECO:0000313" key="6">
    <source>
        <dbReference type="Proteomes" id="UP001318860"/>
    </source>
</evidence>
<dbReference type="NCBIfam" id="TIGR00756">
    <property type="entry name" value="PPR"/>
    <property type="match status" value="3"/>
</dbReference>
<dbReference type="Pfam" id="PF20431">
    <property type="entry name" value="E_motif"/>
    <property type="match status" value="1"/>
</dbReference>
<comment type="caution">
    <text evidence="5">The sequence shown here is derived from an EMBL/GenBank/DDBJ whole genome shotgun (WGS) entry which is preliminary data.</text>
</comment>
<feature type="domain" description="DYW" evidence="4">
    <location>
        <begin position="597"/>
        <end position="674"/>
    </location>
</feature>
<dbReference type="InterPro" id="IPR011990">
    <property type="entry name" value="TPR-like_helical_dom_sf"/>
</dbReference>
<evidence type="ECO:0000259" key="4">
    <source>
        <dbReference type="Pfam" id="PF14432"/>
    </source>
</evidence>
<sequence>MPFLNPKSLASLVESAVSSRSSHLGRAAHAQIIKTLGLALEAFLSNHLINMYSKLDRPDSARTLLSLTPAHFRSVVTWTSLISGNVQNGHFASALTFFSTMRRECVQPNDFTFPCLFKAASSLHSPVLGQQFHGLALKLMLIDDVFVACSAFDMYSKTGFLNDANKVFDEMPDRNIATWNACISNAVLNGKPREAICKFVQLLRDGEVAPNSISFCAFLNACSDGAFLTQGKQLHGYLIKEGHEADVSILNGLIDFYGKCHEVGLSEKVFEKMSERNVVSWCSMLAVYEQNYMGEMACGLFWKARRAGVEPTDFMLSSVLSACAGLAALETGRAIHGLAAKACVEENIFVGSALVDMYGKCGSIQDCERAFFMMPRRNLICWNALIGGYAHQGRADMALKLFKEMTNGKDTDVLVPNYVTFVCVLTACSRGGMVKVGMKIFESMKEKYGINPGAEHYACVVDMLGRAGQVERAYQFIVQMRIRPTISIWGALLGACKMHGKPELGKIAAEKLFELDPQDSGNHVILSNMYAAAGQWDEANLVRKEMKDVGIKKGAGCSWISVKNLVHVFQAKDTSHSRNAEIQAMLAKLRKDMKAAGYIPDTKLALFDVEDEEKESEVWCHSEKIALAFGLIVLPPGVPIRITKNLRVCVDCHSAIKFISGIVRREIIVRDNNRPVAISVRRSMLKNAMAIEYLRELDNTTSVDDNVKANLDNLVYLPVLNSGKENLQNFDFENLVNIHIKQNVKITPLSQISTNSQEIGYVPSRPARQNRKFSCKDGKDKIVAIPMDITNEKENQTRFQKRMLESMNEGVTKQLSENKKCNKSEQAGGSMRTTNEKEEVASLKWAHPNQRRHSCGIVEYGTVRLPIAPSSMDKRVWTHSLDGDISSKAAYSHLRLSSPFVKCGSWIWSPHIPEWRSIVVWRAIYNRPDVLDLLRKRGFIGALWQWIFRSFDMHFHHAYSFNEFLVHLMTFRFSYQVIPGRLRILFRLIDISPSPDGSRGFFRGCFVESCGTGYAFEAELVAAMLVVHYAFIKG</sequence>
<feature type="repeat" description="PPR" evidence="3">
    <location>
        <begin position="246"/>
        <end position="280"/>
    </location>
</feature>
<feature type="repeat" description="PPR" evidence="3">
    <location>
        <begin position="378"/>
        <end position="408"/>
    </location>
</feature>
<dbReference type="EMBL" id="JABTTQ020002852">
    <property type="protein sequence ID" value="KAK6121716.1"/>
    <property type="molecule type" value="Genomic_DNA"/>
</dbReference>
<dbReference type="Pfam" id="PF14432">
    <property type="entry name" value="DYW_deaminase"/>
    <property type="match status" value="1"/>
</dbReference>
<gene>
    <name evidence="5" type="ORF">DH2020_044544</name>
</gene>
<dbReference type="PANTHER" id="PTHR47926">
    <property type="entry name" value="PENTATRICOPEPTIDE REPEAT-CONTAINING PROTEIN"/>
    <property type="match status" value="1"/>
</dbReference>
<accession>A0ABR0UGX9</accession>
<keyword evidence="2" id="KW-0677">Repeat</keyword>
<evidence type="ECO:0000256" key="1">
    <source>
        <dbReference type="ARBA" id="ARBA00006643"/>
    </source>
</evidence>
<proteinExistence type="inferred from homology"/>
<dbReference type="InterPro" id="IPR002885">
    <property type="entry name" value="PPR_rpt"/>
</dbReference>
<dbReference type="InterPro" id="IPR032867">
    <property type="entry name" value="DYW_dom"/>
</dbReference>
<dbReference type="PROSITE" id="PS51375">
    <property type="entry name" value="PPR"/>
    <property type="match status" value="3"/>
</dbReference>
<dbReference type="Pfam" id="PF13041">
    <property type="entry name" value="PPR_2"/>
    <property type="match status" value="1"/>
</dbReference>
<evidence type="ECO:0000313" key="5">
    <source>
        <dbReference type="EMBL" id="KAK6121716.1"/>
    </source>
</evidence>
<dbReference type="PANTHER" id="PTHR47926:SF398">
    <property type="entry name" value="PENTATRICOPEPTIDE REPEAT-CONTAINING PROTEIN"/>
    <property type="match status" value="1"/>
</dbReference>
<dbReference type="Proteomes" id="UP001318860">
    <property type="component" value="Unassembled WGS sequence"/>
</dbReference>
<dbReference type="InterPro" id="IPR046848">
    <property type="entry name" value="E_motif"/>
</dbReference>
<feature type="repeat" description="PPR" evidence="3">
    <location>
        <begin position="74"/>
        <end position="108"/>
    </location>
</feature>
<evidence type="ECO:0000256" key="2">
    <source>
        <dbReference type="ARBA" id="ARBA00022737"/>
    </source>
</evidence>
<evidence type="ECO:0000256" key="3">
    <source>
        <dbReference type="PROSITE-ProRule" id="PRU00708"/>
    </source>
</evidence>